<feature type="compositionally biased region" description="Polar residues" evidence="1">
    <location>
        <begin position="1"/>
        <end position="29"/>
    </location>
</feature>
<evidence type="ECO:0000256" key="1">
    <source>
        <dbReference type="SAM" id="MobiDB-lite"/>
    </source>
</evidence>
<feature type="region of interest" description="Disordered" evidence="1">
    <location>
        <begin position="1"/>
        <end position="31"/>
    </location>
</feature>
<organism evidence="3 4">
    <name type="scientific">Pisum sativum</name>
    <name type="common">Garden pea</name>
    <name type="synonym">Lathyrus oleraceus</name>
    <dbReference type="NCBI Taxonomy" id="3888"/>
    <lineage>
        <taxon>Eukaryota</taxon>
        <taxon>Viridiplantae</taxon>
        <taxon>Streptophyta</taxon>
        <taxon>Embryophyta</taxon>
        <taxon>Tracheophyta</taxon>
        <taxon>Spermatophyta</taxon>
        <taxon>Magnoliopsida</taxon>
        <taxon>eudicotyledons</taxon>
        <taxon>Gunneridae</taxon>
        <taxon>Pentapetalae</taxon>
        <taxon>rosids</taxon>
        <taxon>fabids</taxon>
        <taxon>Fabales</taxon>
        <taxon>Fabaceae</taxon>
        <taxon>Papilionoideae</taxon>
        <taxon>50 kb inversion clade</taxon>
        <taxon>NPAAA clade</taxon>
        <taxon>Hologalegina</taxon>
        <taxon>IRL clade</taxon>
        <taxon>Fabeae</taxon>
        <taxon>Lathyrus</taxon>
    </lineage>
</organism>
<dbReference type="Proteomes" id="UP001058974">
    <property type="component" value="Chromosome 5"/>
</dbReference>
<accession>A0A9D5AIL7</accession>
<protein>
    <recommendedName>
        <fullName evidence="2">Putative plant transposon protein domain-containing protein</fullName>
    </recommendedName>
</protein>
<evidence type="ECO:0000313" key="3">
    <source>
        <dbReference type="EMBL" id="KAI5410048.1"/>
    </source>
</evidence>
<dbReference type="InterPro" id="IPR046796">
    <property type="entry name" value="Transposase_32_dom"/>
</dbReference>
<evidence type="ECO:0000259" key="2">
    <source>
        <dbReference type="Pfam" id="PF20167"/>
    </source>
</evidence>
<feature type="compositionally biased region" description="Polar residues" evidence="1">
    <location>
        <begin position="474"/>
        <end position="484"/>
    </location>
</feature>
<feature type="compositionally biased region" description="Polar residues" evidence="1">
    <location>
        <begin position="369"/>
        <end position="380"/>
    </location>
</feature>
<feature type="compositionally biased region" description="Low complexity" evidence="1">
    <location>
        <begin position="434"/>
        <end position="455"/>
    </location>
</feature>
<keyword evidence="4" id="KW-1185">Reference proteome</keyword>
<proteinExistence type="predicted"/>
<gene>
    <name evidence="3" type="ORF">KIW84_055504</name>
</gene>
<feature type="compositionally biased region" description="Pro residues" evidence="1">
    <location>
        <begin position="521"/>
        <end position="530"/>
    </location>
</feature>
<name>A0A9D5AIL7_PEA</name>
<feature type="region of interest" description="Disordered" evidence="1">
    <location>
        <begin position="354"/>
        <end position="417"/>
    </location>
</feature>
<feature type="domain" description="Putative plant transposon protein" evidence="2">
    <location>
        <begin position="88"/>
        <end position="268"/>
    </location>
</feature>
<dbReference type="Pfam" id="PF20167">
    <property type="entry name" value="Transposase_32"/>
    <property type="match status" value="1"/>
</dbReference>
<feature type="region of interest" description="Disordered" evidence="1">
    <location>
        <begin position="434"/>
        <end position="530"/>
    </location>
</feature>
<dbReference type="EMBL" id="JAMSHJ010000005">
    <property type="protein sequence ID" value="KAI5410048.1"/>
    <property type="molecule type" value="Genomic_DNA"/>
</dbReference>
<feature type="compositionally biased region" description="Low complexity" evidence="1">
    <location>
        <begin position="490"/>
        <end position="502"/>
    </location>
</feature>
<feature type="compositionally biased region" description="Polar residues" evidence="1">
    <location>
        <begin position="390"/>
        <end position="417"/>
    </location>
</feature>
<sequence>MDPQHQSVYNFSQQMNSNEQAPSSSTPNPAVTGVVSTPIHKEPHILDREPHIHLATPFEKLEVLCESLVDFDNMRRNGVDLTEELKDQGWGNYFQRLYGPVYTNLVKEFWRFTDADDHYIVSYVLGVKMVITEKSIVALLGMEKAGGRRIYNINPRAKYLSHEINPTIFQQNAEGKHSKNKELHQNLRVWLKIILGTIHHRPASNSSDYINTDQKCILYCIHKGLKLCLPALLFKYLRDSVRDTRNNMKPRNYIPLGRLISDVLIESGLVDHLIQFRLMEDVMIDTGRALNARNLKSMGILDQVRVKPTLDTSWEAFKDQRKIPNELYLFSKIDPPEVVMYYLDDMRKQGAKKAKLGESYGSRPPVPLTGSSGKSVSLPPSVQVKPIASSIPQPTPIYTNSKTPPSTTRTSNQPSQKFNLATTSLHISEAEILNETTSPSSSSSPESPPYYNLSSDTEPSDPHSPTLAHLQTRALASQQPTQSIPEPEVTSSPTEDPNTTTSDPPPSEPIHAETQPLNSDTPPPNTSAEP</sequence>
<dbReference type="Gramene" id="Psat05G0550400-T1">
    <property type="protein sequence ID" value="KAI5410048.1"/>
    <property type="gene ID" value="KIW84_055504"/>
</dbReference>
<evidence type="ECO:0000313" key="4">
    <source>
        <dbReference type="Proteomes" id="UP001058974"/>
    </source>
</evidence>
<comment type="caution">
    <text evidence="3">The sequence shown here is derived from an EMBL/GenBank/DDBJ whole genome shotgun (WGS) entry which is preliminary data.</text>
</comment>
<dbReference type="AlphaFoldDB" id="A0A9D5AIL7"/>
<reference evidence="3 4" key="1">
    <citation type="journal article" date="2022" name="Nat. Genet.">
        <title>Improved pea reference genome and pan-genome highlight genomic features and evolutionary characteristics.</title>
        <authorList>
            <person name="Yang T."/>
            <person name="Liu R."/>
            <person name="Luo Y."/>
            <person name="Hu S."/>
            <person name="Wang D."/>
            <person name="Wang C."/>
            <person name="Pandey M.K."/>
            <person name="Ge S."/>
            <person name="Xu Q."/>
            <person name="Li N."/>
            <person name="Li G."/>
            <person name="Huang Y."/>
            <person name="Saxena R.K."/>
            <person name="Ji Y."/>
            <person name="Li M."/>
            <person name="Yan X."/>
            <person name="He Y."/>
            <person name="Liu Y."/>
            <person name="Wang X."/>
            <person name="Xiang C."/>
            <person name="Varshney R.K."/>
            <person name="Ding H."/>
            <person name="Gao S."/>
            <person name="Zong X."/>
        </authorList>
    </citation>
    <scope>NUCLEOTIDE SEQUENCE [LARGE SCALE GENOMIC DNA]</scope>
    <source>
        <strain evidence="3 4">cv. Zhongwan 6</strain>
    </source>
</reference>